<protein>
    <recommendedName>
        <fullName evidence="4">Transposase</fullName>
    </recommendedName>
</protein>
<organism evidence="2 3">
    <name type="scientific">Gluconobacter thailandicus NBRC 3257</name>
    <dbReference type="NCBI Taxonomy" id="1381097"/>
    <lineage>
        <taxon>Bacteria</taxon>
        <taxon>Pseudomonadati</taxon>
        <taxon>Pseudomonadota</taxon>
        <taxon>Alphaproteobacteria</taxon>
        <taxon>Acetobacterales</taxon>
        <taxon>Acetobacteraceae</taxon>
        <taxon>Gluconobacter</taxon>
    </lineage>
</organism>
<dbReference type="Proteomes" id="UP000018209">
    <property type="component" value="Unassembled WGS sequence"/>
</dbReference>
<keyword evidence="3" id="KW-1185">Reference proteome</keyword>
<gene>
    <name evidence="2" type="ORF">NBRC3257_0335</name>
</gene>
<evidence type="ECO:0000313" key="3">
    <source>
        <dbReference type="Proteomes" id="UP000018209"/>
    </source>
</evidence>
<evidence type="ECO:0000313" key="2">
    <source>
        <dbReference type="EMBL" id="GAD25336.1"/>
    </source>
</evidence>
<name>A0ABQ0IT32_GLUTH</name>
<accession>A0ABQ0IT32</accession>
<sequence>MPNGLKHRAEDYICAAHPAGDKENEKGKTAFRRRTSGSVCL</sequence>
<evidence type="ECO:0008006" key="4">
    <source>
        <dbReference type="Google" id="ProtNLM"/>
    </source>
</evidence>
<feature type="compositionally biased region" description="Basic and acidic residues" evidence="1">
    <location>
        <begin position="19"/>
        <end position="28"/>
    </location>
</feature>
<evidence type="ECO:0000256" key="1">
    <source>
        <dbReference type="SAM" id="MobiDB-lite"/>
    </source>
</evidence>
<feature type="region of interest" description="Disordered" evidence="1">
    <location>
        <begin position="19"/>
        <end position="41"/>
    </location>
</feature>
<dbReference type="EMBL" id="BASM01000006">
    <property type="protein sequence ID" value="GAD25336.1"/>
    <property type="molecule type" value="Genomic_DNA"/>
</dbReference>
<reference evidence="2 3" key="1">
    <citation type="submission" date="2013-08" db="EMBL/GenBank/DDBJ databases">
        <title>Gluconobacter thailandicus NBRC 3257 whole genome sequence.</title>
        <authorList>
            <person name="Matsutani M."/>
            <person name="Yakushi T."/>
            <person name="Matsushita K."/>
        </authorList>
    </citation>
    <scope>NUCLEOTIDE SEQUENCE [LARGE SCALE GENOMIC DNA]</scope>
    <source>
        <strain evidence="2 3">NBRC 3257</strain>
    </source>
</reference>
<comment type="caution">
    <text evidence="2">The sequence shown here is derived from an EMBL/GenBank/DDBJ whole genome shotgun (WGS) entry which is preliminary data.</text>
</comment>
<proteinExistence type="predicted"/>